<evidence type="ECO:0000313" key="2">
    <source>
        <dbReference type="EMBL" id="AKG46773.1"/>
    </source>
</evidence>
<dbReference type="PATRIC" id="fig|408015.6.peg.5454"/>
<accession>A0A0F7G126</accession>
<dbReference type="HOGENOM" id="CLU_116294_2_1_11"/>
<organism evidence="2 3">
    <name type="scientific">Streptomyces xiamenensis</name>
    <dbReference type="NCBI Taxonomy" id="408015"/>
    <lineage>
        <taxon>Bacteria</taxon>
        <taxon>Bacillati</taxon>
        <taxon>Actinomycetota</taxon>
        <taxon>Actinomycetes</taxon>
        <taxon>Kitasatosporales</taxon>
        <taxon>Streptomycetaceae</taxon>
        <taxon>Streptomyces</taxon>
    </lineage>
</organism>
<dbReference type="EMBL" id="CP009922">
    <property type="protein sequence ID" value="AKG46773.1"/>
    <property type="molecule type" value="Genomic_DNA"/>
</dbReference>
<dbReference type="AlphaFoldDB" id="A0A0F7G126"/>
<dbReference type="KEGG" id="sxi:SXIM_53890"/>
<feature type="compositionally biased region" description="Polar residues" evidence="1">
    <location>
        <begin position="133"/>
        <end position="142"/>
    </location>
</feature>
<evidence type="ECO:0000313" key="3">
    <source>
        <dbReference type="Proteomes" id="UP000034034"/>
    </source>
</evidence>
<reference evidence="2" key="1">
    <citation type="submission" date="2019-08" db="EMBL/GenBank/DDBJ databases">
        <title>Complete genome sequence of a mangrove-derived Streptomyces xiamenensis.</title>
        <authorList>
            <person name="Xu J."/>
        </authorList>
    </citation>
    <scope>NUCLEOTIDE SEQUENCE</scope>
    <source>
        <strain evidence="2">318</strain>
    </source>
</reference>
<dbReference type="Proteomes" id="UP000034034">
    <property type="component" value="Chromosome"/>
</dbReference>
<dbReference type="STRING" id="408015.SXIM_53890"/>
<name>A0A0F7G126_9ACTN</name>
<gene>
    <name evidence="2" type="ORF">SXIM_53890</name>
</gene>
<protein>
    <submittedName>
        <fullName evidence="2">Uncharacterized protein</fullName>
    </submittedName>
</protein>
<sequence length="142" mass="15012">MDEELASLAASAATSVVDSLATDAWEGVRDDVVRLWTRHDPAADGAPGSELDAARALLLTPGRREARGRLVADWEERFRGLLRAEPAAAEALSRLVSEIVAGAGGDAPAAAKETTVTRTEMRAEASGRAQIYQAGNNITTQR</sequence>
<dbReference type="RefSeq" id="WP_030737904.1">
    <property type="nucleotide sequence ID" value="NZ_CP009922.3"/>
</dbReference>
<feature type="region of interest" description="Disordered" evidence="1">
    <location>
        <begin position="104"/>
        <end position="142"/>
    </location>
</feature>
<proteinExistence type="predicted"/>
<evidence type="ECO:0000256" key="1">
    <source>
        <dbReference type="SAM" id="MobiDB-lite"/>
    </source>
</evidence>
<keyword evidence="3" id="KW-1185">Reference proteome</keyword>